<protein>
    <submittedName>
        <fullName evidence="2">Uncharacterized protein</fullName>
    </submittedName>
</protein>
<organism evidence="2">
    <name type="scientific">Tetraselmis sp. GSL018</name>
    <dbReference type="NCBI Taxonomy" id="582737"/>
    <lineage>
        <taxon>Eukaryota</taxon>
        <taxon>Viridiplantae</taxon>
        <taxon>Chlorophyta</taxon>
        <taxon>core chlorophytes</taxon>
        <taxon>Chlorodendrophyceae</taxon>
        <taxon>Chlorodendrales</taxon>
        <taxon>Chlorodendraceae</taxon>
        <taxon>Tetraselmis</taxon>
    </lineage>
</organism>
<feature type="region of interest" description="Disordered" evidence="1">
    <location>
        <begin position="38"/>
        <end position="59"/>
    </location>
</feature>
<name>A0A061QPL9_9CHLO</name>
<evidence type="ECO:0000256" key="1">
    <source>
        <dbReference type="SAM" id="MobiDB-lite"/>
    </source>
</evidence>
<feature type="non-terminal residue" evidence="2">
    <location>
        <position position="1"/>
    </location>
</feature>
<evidence type="ECO:0000313" key="2">
    <source>
        <dbReference type="EMBL" id="JAC62587.1"/>
    </source>
</evidence>
<accession>A0A061QPL9</accession>
<gene>
    <name evidence="2" type="ORF">TSPGSL018_22956</name>
</gene>
<dbReference type="AlphaFoldDB" id="A0A061QPL9"/>
<proteinExistence type="predicted"/>
<dbReference type="EMBL" id="GBEZ01024404">
    <property type="protein sequence ID" value="JAC62587.1"/>
    <property type="molecule type" value="Transcribed_RNA"/>
</dbReference>
<reference evidence="2" key="1">
    <citation type="submission" date="2014-05" db="EMBL/GenBank/DDBJ databases">
        <title>The transcriptome of the halophilic microalga Tetraselmis sp. GSL018 isolated from the Great Salt Lake, Utah.</title>
        <authorList>
            <person name="Jinkerson R.E."/>
            <person name="D'Adamo S."/>
            <person name="Posewitz M.C."/>
        </authorList>
    </citation>
    <scope>NUCLEOTIDE SEQUENCE</scope>
    <source>
        <strain evidence="2">GSL018</strain>
    </source>
</reference>
<sequence length="59" mass="6644">VCQTASPISQRLFAKDFKGAYFFLSFRILKQQRLVSIRGTTPEPKPKSGQALRKSQLAC</sequence>